<dbReference type="EMBL" id="CAXAMM010011024">
    <property type="protein sequence ID" value="CAK9024825.1"/>
    <property type="molecule type" value="Genomic_DNA"/>
</dbReference>
<evidence type="ECO:0000313" key="3">
    <source>
        <dbReference type="Proteomes" id="UP001642464"/>
    </source>
</evidence>
<proteinExistence type="predicted"/>
<feature type="transmembrane region" description="Helical" evidence="1">
    <location>
        <begin position="223"/>
        <end position="242"/>
    </location>
</feature>
<dbReference type="Proteomes" id="UP001642464">
    <property type="component" value="Unassembled WGS sequence"/>
</dbReference>
<evidence type="ECO:0000313" key="2">
    <source>
        <dbReference type="EMBL" id="CAK9024825.1"/>
    </source>
</evidence>
<accession>A0ABP0KDD7</accession>
<name>A0ABP0KDD7_9DINO</name>
<feature type="transmembrane region" description="Helical" evidence="1">
    <location>
        <begin position="197"/>
        <end position="217"/>
    </location>
</feature>
<organism evidence="2 3">
    <name type="scientific">Durusdinium trenchii</name>
    <dbReference type="NCBI Taxonomy" id="1381693"/>
    <lineage>
        <taxon>Eukaryota</taxon>
        <taxon>Sar</taxon>
        <taxon>Alveolata</taxon>
        <taxon>Dinophyceae</taxon>
        <taxon>Suessiales</taxon>
        <taxon>Symbiodiniaceae</taxon>
        <taxon>Durusdinium</taxon>
    </lineage>
</organism>
<protein>
    <submittedName>
        <fullName evidence="2">Uncharacterized protein</fullName>
    </submittedName>
</protein>
<keyword evidence="3" id="KW-1185">Reference proteome</keyword>
<keyword evidence="1" id="KW-1133">Transmembrane helix</keyword>
<evidence type="ECO:0000256" key="1">
    <source>
        <dbReference type="SAM" id="Phobius"/>
    </source>
</evidence>
<keyword evidence="1" id="KW-0472">Membrane</keyword>
<sequence length="243" mass="27024">MAADVSQQTDSWLPHEEDEIDESLSDTSVWLSWLREDVKVQGFAWLLASMAVWRSALTDESICLGLAGYIFDSGKWHCMVGWCLATLLTLAWLFFDLQMVFTSEQRAMRFPPWSILVFVKHPAEVGSVVIFLGYDGRSYVRRVKAIHEGGPALQTVGDLPGAPDDQPLYSADGSASWLDPSAVRGTLAAGPFPLQQVLLVVLAFMITSPAMAFSFFVTSQPIVMLWLMFLFSVAWSFIFDPVS</sequence>
<keyword evidence="1" id="KW-0812">Transmembrane</keyword>
<gene>
    <name evidence="2" type="ORF">SCF082_LOCUS16799</name>
</gene>
<feature type="transmembrane region" description="Helical" evidence="1">
    <location>
        <begin position="115"/>
        <end position="134"/>
    </location>
</feature>
<comment type="caution">
    <text evidence="2">The sequence shown here is derived from an EMBL/GenBank/DDBJ whole genome shotgun (WGS) entry which is preliminary data.</text>
</comment>
<feature type="transmembrane region" description="Helical" evidence="1">
    <location>
        <begin position="76"/>
        <end position="95"/>
    </location>
</feature>
<reference evidence="2 3" key="1">
    <citation type="submission" date="2024-02" db="EMBL/GenBank/DDBJ databases">
        <authorList>
            <person name="Chen Y."/>
            <person name="Shah S."/>
            <person name="Dougan E. K."/>
            <person name="Thang M."/>
            <person name="Chan C."/>
        </authorList>
    </citation>
    <scope>NUCLEOTIDE SEQUENCE [LARGE SCALE GENOMIC DNA]</scope>
</reference>